<keyword evidence="1" id="KW-0862">Zinc</keyword>
<name>A0A3N0DZQ8_9ACTN</name>
<sequence length="196" mass="21392">MTGPVIGDDGIARCPWGSNGVLRAYHDDEWGRPVVGESALFERLCLEGAQSGLSWLTILNKREGYRRVFRDFDVDKVARLSDAALEKALLDPGIVRNRGKVESVRRNARATIDLRADGGLEAFVESFAPSRTPKPARTSALPTTSPESLALSKALKKRGFSFVGPTTMFALFEATGIVDTHLTGCFRRGISGRWPA</sequence>
<dbReference type="InterPro" id="IPR011257">
    <property type="entry name" value="DNA_glycosylase"/>
</dbReference>
<protein>
    <submittedName>
        <fullName evidence="2">DNA-3-methyladenine glycosylase I</fullName>
    </submittedName>
</protein>
<dbReference type="InterPro" id="IPR005019">
    <property type="entry name" value="Adenine_glyco"/>
</dbReference>
<dbReference type="GO" id="GO:0046872">
    <property type="term" value="F:metal ion binding"/>
    <property type="evidence" value="ECO:0007669"/>
    <property type="project" value="UniProtKB-KW"/>
</dbReference>
<gene>
    <name evidence="2" type="ORF">EFL95_01475</name>
</gene>
<evidence type="ECO:0000313" key="3">
    <source>
        <dbReference type="Proteomes" id="UP000277094"/>
    </source>
</evidence>
<keyword evidence="3" id="KW-1185">Reference proteome</keyword>
<dbReference type="Proteomes" id="UP000277094">
    <property type="component" value="Unassembled WGS sequence"/>
</dbReference>
<dbReference type="EMBL" id="RJSG01000001">
    <property type="protein sequence ID" value="RNL81077.1"/>
    <property type="molecule type" value="Genomic_DNA"/>
</dbReference>
<dbReference type="PANTHER" id="PTHR30037">
    <property type="entry name" value="DNA-3-METHYLADENINE GLYCOSYLASE 1"/>
    <property type="match status" value="1"/>
</dbReference>
<feature type="binding site" evidence="1">
    <location>
        <position position="181"/>
    </location>
    <ligand>
        <name>Zn(2+)</name>
        <dbReference type="ChEBI" id="CHEBI:29105"/>
    </ligand>
</feature>
<dbReference type="GO" id="GO:0008725">
    <property type="term" value="F:DNA-3-methyladenine glycosylase activity"/>
    <property type="evidence" value="ECO:0007669"/>
    <property type="project" value="InterPro"/>
</dbReference>
<accession>A0A3N0DZQ8</accession>
<proteinExistence type="predicted"/>
<feature type="binding site" evidence="1">
    <location>
        <position position="26"/>
    </location>
    <ligand>
        <name>Zn(2+)</name>
        <dbReference type="ChEBI" id="CHEBI:29105"/>
    </ligand>
</feature>
<organism evidence="2 3">
    <name type="scientific">Nocardioides marmorisolisilvae</name>
    <dbReference type="NCBI Taxonomy" id="1542737"/>
    <lineage>
        <taxon>Bacteria</taxon>
        <taxon>Bacillati</taxon>
        <taxon>Actinomycetota</taxon>
        <taxon>Actinomycetes</taxon>
        <taxon>Propionibacteriales</taxon>
        <taxon>Nocardioidaceae</taxon>
        <taxon>Nocardioides</taxon>
    </lineage>
</organism>
<feature type="binding site" evidence="1">
    <location>
        <position position="185"/>
    </location>
    <ligand>
        <name>Zn(2+)</name>
        <dbReference type="ChEBI" id="CHEBI:29105"/>
    </ligand>
</feature>
<dbReference type="OrthoDB" id="9807664at2"/>
<dbReference type="Pfam" id="PF03352">
    <property type="entry name" value="Adenine_glyco"/>
    <property type="match status" value="1"/>
</dbReference>
<dbReference type="GO" id="GO:0006284">
    <property type="term" value="P:base-excision repair"/>
    <property type="evidence" value="ECO:0007669"/>
    <property type="project" value="InterPro"/>
</dbReference>
<evidence type="ECO:0000313" key="2">
    <source>
        <dbReference type="EMBL" id="RNL81077.1"/>
    </source>
</evidence>
<dbReference type="InterPro" id="IPR052891">
    <property type="entry name" value="DNA-3mA_glycosylase"/>
</dbReference>
<evidence type="ECO:0000256" key="1">
    <source>
        <dbReference type="PIRSR" id="PIRSR605019-1"/>
    </source>
</evidence>
<dbReference type="PANTHER" id="PTHR30037:SF4">
    <property type="entry name" value="DNA-3-METHYLADENINE GLYCOSYLASE I"/>
    <property type="match status" value="1"/>
</dbReference>
<comment type="caution">
    <text evidence="2">The sequence shown here is derived from an EMBL/GenBank/DDBJ whole genome shotgun (WGS) entry which is preliminary data.</text>
</comment>
<dbReference type="Gene3D" id="1.10.340.30">
    <property type="entry name" value="Hypothetical protein, domain 2"/>
    <property type="match status" value="1"/>
</dbReference>
<dbReference type="RefSeq" id="WP_123232282.1">
    <property type="nucleotide sequence ID" value="NZ_RJSG01000001.1"/>
</dbReference>
<feature type="binding site" evidence="1">
    <location>
        <position position="14"/>
    </location>
    <ligand>
        <name>Zn(2+)</name>
        <dbReference type="ChEBI" id="CHEBI:29105"/>
    </ligand>
</feature>
<keyword evidence="1" id="KW-0479">Metal-binding</keyword>
<reference evidence="2 3" key="1">
    <citation type="submission" date="2018-11" db="EMBL/GenBank/DDBJ databases">
        <authorList>
            <person name="Li F."/>
        </authorList>
    </citation>
    <scope>NUCLEOTIDE SEQUENCE [LARGE SCALE GENOMIC DNA]</scope>
    <source>
        <strain evidence="2 3">KIS18-7</strain>
    </source>
</reference>
<dbReference type="SUPFAM" id="SSF48150">
    <property type="entry name" value="DNA-glycosylase"/>
    <property type="match status" value="1"/>
</dbReference>
<dbReference type="AlphaFoldDB" id="A0A3N0DZQ8"/>